<dbReference type="EMBL" id="CP107716">
    <property type="protein sequence ID" value="UYQ70517.1"/>
    <property type="molecule type" value="Genomic_DNA"/>
</dbReference>
<dbReference type="PROSITE" id="PS01124">
    <property type="entry name" value="HTH_ARAC_FAMILY_2"/>
    <property type="match status" value="1"/>
</dbReference>
<protein>
    <submittedName>
        <fullName evidence="5">AraC family transcriptional regulator</fullName>
    </submittedName>
</protein>
<sequence length="269" mass="29830">MRYETFKPAPDLADIVEHFWAVENRIALDRHREILIPNGRPTVLVCLGEAGIRILPDGSSFRNESNIAGPLTRPIVLEQSGVSSYAAAQLQPWGLAALLRERLLDAVLPLDNLGKSKRISQLATECADAPFGSARVAPIADWLVGLRRDVHQERLERIRSAVALVDAARGQIDVADLTGSMAIGYDALYRLFKAMTGLSPKQYIGIIRHYHFTGELLKGEFGSLALLANMQGYYDQAHASKEFKRFTGIGQAEFKRRLNGIARLMHKGR</sequence>
<dbReference type="InterPro" id="IPR018060">
    <property type="entry name" value="HTH_AraC"/>
</dbReference>
<reference evidence="5" key="1">
    <citation type="submission" date="2022-10" db="EMBL/GenBank/DDBJ databases">
        <title>YIM 151497 complete genome.</title>
        <authorList>
            <person name="Chen X."/>
        </authorList>
    </citation>
    <scope>NUCLEOTIDE SEQUENCE</scope>
    <source>
        <strain evidence="5">YIM 151497</strain>
    </source>
</reference>
<dbReference type="SMART" id="SM00342">
    <property type="entry name" value="HTH_ARAC"/>
    <property type="match status" value="1"/>
</dbReference>
<evidence type="ECO:0000313" key="5">
    <source>
        <dbReference type="EMBL" id="UYQ70517.1"/>
    </source>
</evidence>
<accession>A0ABY6IIT9</accession>
<name>A0ABY6IIT9_9HYPH</name>
<dbReference type="Pfam" id="PF12833">
    <property type="entry name" value="HTH_18"/>
    <property type="match status" value="1"/>
</dbReference>
<keyword evidence="2" id="KW-0238">DNA-binding</keyword>
<dbReference type="RefSeq" id="WP_264224209.1">
    <property type="nucleotide sequence ID" value="NZ_CP107716.1"/>
</dbReference>
<dbReference type="Gene3D" id="1.10.10.60">
    <property type="entry name" value="Homeodomain-like"/>
    <property type="match status" value="1"/>
</dbReference>
<evidence type="ECO:0000259" key="4">
    <source>
        <dbReference type="PROSITE" id="PS01124"/>
    </source>
</evidence>
<keyword evidence="6" id="KW-1185">Reference proteome</keyword>
<dbReference type="Proteomes" id="UP001163882">
    <property type="component" value="Chromosome"/>
</dbReference>
<dbReference type="PANTHER" id="PTHR46796">
    <property type="entry name" value="HTH-TYPE TRANSCRIPTIONAL ACTIVATOR RHAS-RELATED"/>
    <property type="match status" value="1"/>
</dbReference>
<evidence type="ECO:0000256" key="2">
    <source>
        <dbReference type="ARBA" id="ARBA00023125"/>
    </source>
</evidence>
<proteinExistence type="predicted"/>
<dbReference type="InterPro" id="IPR050204">
    <property type="entry name" value="AraC_XylS_family_regulators"/>
</dbReference>
<keyword evidence="3" id="KW-0804">Transcription</keyword>
<feature type="domain" description="HTH araC/xylS-type" evidence="4">
    <location>
        <begin position="156"/>
        <end position="257"/>
    </location>
</feature>
<dbReference type="InterPro" id="IPR046532">
    <property type="entry name" value="DUF6597"/>
</dbReference>
<gene>
    <name evidence="5" type="ORF">OF122_10520</name>
</gene>
<dbReference type="Pfam" id="PF20240">
    <property type="entry name" value="DUF6597"/>
    <property type="match status" value="1"/>
</dbReference>
<organism evidence="5 6">
    <name type="scientific">Pelagibacterium flavum</name>
    <dbReference type="NCBI Taxonomy" id="2984530"/>
    <lineage>
        <taxon>Bacteria</taxon>
        <taxon>Pseudomonadati</taxon>
        <taxon>Pseudomonadota</taxon>
        <taxon>Alphaproteobacteria</taxon>
        <taxon>Hyphomicrobiales</taxon>
        <taxon>Devosiaceae</taxon>
        <taxon>Pelagibacterium</taxon>
    </lineage>
</organism>
<evidence type="ECO:0000313" key="6">
    <source>
        <dbReference type="Proteomes" id="UP001163882"/>
    </source>
</evidence>
<evidence type="ECO:0000256" key="3">
    <source>
        <dbReference type="ARBA" id="ARBA00023163"/>
    </source>
</evidence>
<keyword evidence="1" id="KW-0805">Transcription regulation</keyword>
<evidence type="ECO:0000256" key="1">
    <source>
        <dbReference type="ARBA" id="ARBA00023015"/>
    </source>
</evidence>